<evidence type="ECO:0000256" key="5">
    <source>
        <dbReference type="ARBA" id="ARBA00022989"/>
    </source>
</evidence>
<evidence type="ECO:0000313" key="9">
    <source>
        <dbReference type="EMBL" id="SDN11131.1"/>
    </source>
</evidence>
<dbReference type="InterPro" id="IPR050382">
    <property type="entry name" value="MFS_Na/Anion_cotransporter"/>
</dbReference>
<gene>
    <name evidence="9" type="ORF">SAMN05660299_02133</name>
</gene>
<dbReference type="AlphaFoldDB" id="A0A1G9YRN7"/>
<keyword evidence="10" id="KW-1185">Reference proteome</keyword>
<dbReference type="PANTHER" id="PTHR11662:SF399">
    <property type="entry name" value="FI19708P1-RELATED"/>
    <property type="match status" value="1"/>
</dbReference>
<dbReference type="Pfam" id="PF07690">
    <property type="entry name" value="MFS_1"/>
    <property type="match status" value="1"/>
</dbReference>
<dbReference type="SUPFAM" id="SSF103473">
    <property type="entry name" value="MFS general substrate transporter"/>
    <property type="match status" value="1"/>
</dbReference>
<feature type="transmembrane region" description="Helical" evidence="7">
    <location>
        <begin position="351"/>
        <end position="375"/>
    </location>
</feature>
<dbReference type="InterPro" id="IPR000849">
    <property type="entry name" value="Sugar_P_transporter"/>
</dbReference>
<feature type="transmembrane region" description="Helical" evidence="7">
    <location>
        <begin position="387"/>
        <end position="410"/>
    </location>
</feature>
<dbReference type="STRING" id="349095.SAMN05660299_02133"/>
<feature type="transmembrane region" description="Helical" evidence="7">
    <location>
        <begin position="293"/>
        <end position="317"/>
    </location>
</feature>
<feature type="transmembrane region" description="Helical" evidence="7">
    <location>
        <begin position="58"/>
        <end position="81"/>
    </location>
</feature>
<evidence type="ECO:0000313" key="10">
    <source>
        <dbReference type="Proteomes" id="UP000199309"/>
    </source>
</evidence>
<dbReference type="Gene3D" id="1.20.1250.20">
    <property type="entry name" value="MFS general substrate transporter like domains"/>
    <property type="match status" value="2"/>
</dbReference>
<evidence type="ECO:0000256" key="3">
    <source>
        <dbReference type="ARBA" id="ARBA00022475"/>
    </source>
</evidence>
<dbReference type="GO" id="GO:0005886">
    <property type="term" value="C:plasma membrane"/>
    <property type="evidence" value="ECO:0007669"/>
    <property type="project" value="UniProtKB-SubCell"/>
</dbReference>
<evidence type="ECO:0000256" key="6">
    <source>
        <dbReference type="ARBA" id="ARBA00023136"/>
    </source>
</evidence>
<reference evidence="9 10" key="1">
    <citation type="submission" date="2016-10" db="EMBL/GenBank/DDBJ databases">
        <authorList>
            <person name="de Groot N.N."/>
        </authorList>
    </citation>
    <scope>NUCLEOTIDE SEQUENCE [LARGE SCALE GENOMIC DNA]</scope>
    <source>
        <strain evidence="9 10">DSM 16981</strain>
    </source>
</reference>
<name>A0A1G9YRN7_9FIRM</name>
<sequence length="452" mass="49613">MSQVNAQSLSGTKKATKFRWFIISLIFLIYTVASADRSNLGVALPFLRQEFQMTNTEAGAIASLFSVGYALAQVPAGFMFSKLGVHKIFSWALIATSVFTGFMGTANSAFALKGLRLGLGLSEAALPVGITTTINNWFPAKEKGTASGIFLAGAKFGPVLVPLLSALIIANWGWRPIFYICAVPGIVFAIIWLIFVRNKPEESKYCNEVEQEYIKNENDITKESEEKSHAFSFGWLDTLIRSKKTAELDTTHQILTSWNVWGAAIGYFFIAGIVYVLYAWIPTYLVTVKHFSIMKMGFVASAPWIGAVIGNLLGGWISDRILAKRRKPMMIVTALTTAIMMYLMITSPNDSFYMGMLLLIAGIFLNLGYSAFMVYPMGLTSKEKYPIAMSIVNTGGQFGGAVAPLVVGFILDVFNWNTVFIFLSLCSLVTLIVLFTIVEPLTGDMTANKSNS</sequence>
<dbReference type="InterPro" id="IPR020846">
    <property type="entry name" value="MFS_dom"/>
</dbReference>
<evidence type="ECO:0000256" key="2">
    <source>
        <dbReference type="ARBA" id="ARBA00022448"/>
    </source>
</evidence>
<protein>
    <submittedName>
        <fullName evidence="9">Sugar phosphate permease</fullName>
    </submittedName>
</protein>
<organism evidence="9 10">
    <name type="scientific">Megasphaera paucivorans</name>
    <dbReference type="NCBI Taxonomy" id="349095"/>
    <lineage>
        <taxon>Bacteria</taxon>
        <taxon>Bacillati</taxon>
        <taxon>Bacillota</taxon>
        <taxon>Negativicutes</taxon>
        <taxon>Veillonellales</taxon>
        <taxon>Veillonellaceae</taxon>
        <taxon>Megasphaera</taxon>
    </lineage>
</organism>
<dbReference type="RefSeq" id="WP_091651665.1">
    <property type="nucleotide sequence ID" value="NZ_FNHQ01000024.1"/>
</dbReference>
<dbReference type="Proteomes" id="UP000199309">
    <property type="component" value="Unassembled WGS sequence"/>
</dbReference>
<dbReference type="GO" id="GO:0022857">
    <property type="term" value="F:transmembrane transporter activity"/>
    <property type="evidence" value="ECO:0007669"/>
    <property type="project" value="InterPro"/>
</dbReference>
<feature type="domain" description="Major facilitator superfamily (MFS) profile" evidence="8">
    <location>
        <begin position="22"/>
        <end position="442"/>
    </location>
</feature>
<feature type="transmembrane region" description="Helical" evidence="7">
    <location>
        <begin position="88"/>
        <end position="111"/>
    </location>
</feature>
<keyword evidence="5 7" id="KW-1133">Transmembrane helix</keyword>
<feature type="transmembrane region" description="Helical" evidence="7">
    <location>
        <begin position="117"/>
        <end position="138"/>
    </location>
</feature>
<accession>A0A1G9YRN7</accession>
<evidence type="ECO:0000256" key="1">
    <source>
        <dbReference type="ARBA" id="ARBA00004651"/>
    </source>
</evidence>
<feature type="transmembrane region" description="Helical" evidence="7">
    <location>
        <begin position="329"/>
        <end position="345"/>
    </location>
</feature>
<keyword evidence="3" id="KW-1003">Cell membrane</keyword>
<evidence type="ECO:0000256" key="7">
    <source>
        <dbReference type="SAM" id="Phobius"/>
    </source>
</evidence>
<dbReference type="PANTHER" id="PTHR11662">
    <property type="entry name" value="SOLUTE CARRIER FAMILY 17"/>
    <property type="match status" value="1"/>
</dbReference>
<dbReference type="EMBL" id="FNHQ01000024">
    <property type="protein sequence ID" value="SDN11131.1"/>
    <property type="molecule type" value="Genomic_DNA"/>
</dbReference>
<feature type="transmembrane region" description="Helical" evidence="7">
    <location>
        <begin position="20"/>
        <end position="38"/>
    </location>
</feature>
<evidence type="ECO:0000256" key="4">
    <source>
        <dbReference type="ARBA" id="ARBA00022692"/>
    </source>
</evidence>
<keyword evidence="4 7" id="KW-0812">Transmembrane</keyword>
<dbReference type="InterPro" id="IPR036259">
    <property type="entry name" value="MFS_trans_sf"/>
</dbReference>
<dbReference type="PIRSF" id="PIRSF002808">
    <property type="entry name" value="Hexose_phosphate_transp"/>
    <property type="match status" value="1"/>
</dbReference>
<evidence type="ECO:0000259" key="8">
    <source>
        <dbReference type="PROSITE" id="PS50850"/>
    </source>
</evidence>
<proteinExistence type="predicted"/>
<dbReference type="InterPro" id="IPR011701">
    <property type="entry name" value="MFS"/>
</dbReference>
<keyword evidence="2" id="KW-0813">Transport</keyword>
<feature type="transmembrane region" description="Helical" evidence="7">
    <location>
        <begin position="150"/>
        <end position="170"/>
    </location>
</feature>
<dbReference type="CDD" id="cd17319">
    <property type="entry name" value="MFS_ExuT_GudP_like"/>
    <property type="match status" value="1"/>
</dbReference>
<dbReference type="OrthoDB" id="6360at2"/>
<feature type="transmembrane region" description="Helical" evidence="7">
    <location>
        <begin position="416"/>
        <end position="438"/>
    </location>
</feature>
<comment type="subcellular location">
    <subcellularLocation>
        <location evidence="1">Cell membrane</location>
        <topology evidence="1">Multi-pass membrane protein</topology>
    </subcellularLocation>
</comment>
<keyword evidence="6 7" id="KW-0472">Membrane</keyword>
<feature type="transmembrane region" description="Helical" evidence="7">
    <location>
        <begin position="260"/>
        <end position="281"/>
    </location>
</feature>
<feature type="transmembrane region" description="Helical" evidence="7">
    <location>
        <begin position="176"/>
        <end position="195"/>
    </location>
</feature>
<dbReference type="PROSITE" id="PS50850">
    <property type="entry name" value="MFS"/>
    <property type="match status" value="1"/>
</dbReference>